<keyword evidence="8" id="KW-0325">Glycoprotein</keyword>
<keyword evidence="12" id="KW-1185">Reference proteome</keyword>
<feature type="domain" description="Major facilitator superfamily (MFS) profile" evidence="10">
    <location>
        <begin position="47"/>
        <end position="480"/>
    </location>
</feature>
<dbReference type="InterPro" id="IPR005829">
    <property type="entry name" value="Sugar_transporter_CS"/>
</dbReference>
<dbReference type="AlphaFoldDB" id="A0A9P9J343"/>
<organism evidence="11 12">
    <name type="scientific">Dactylonectria estremocensis</name>
    <dbReference type="NCBI Taxonomy" id="1079267"/>
    <lineage>
        <taxon>Eukaryota</taxon>
        <taxon>Fungi</taxon>
        <taxon>Dikarya</taxon>
        <taxon>Ascomycota</taxon>
        <taxon>Pezizomycotina</taxon>
        <taxon>Sordariomycetes</taxon>
        <taxon>Hypocreomycetidae</taxon>
        <taxon>Hypocreales</taxon>
        <taxon>Nectriaceae</taxon>
        <taxon>Dactylonectria</taxon>
    </lineage>
</organism>
<dbReference type="PROSITE" id="PS50850">
    <property type="entry name" value="MFS"/>
    <property type="match status" value="1"/>
</dbReference>
<dbReference type="Pfam" id="PF07690">
    <property type="entry name" value="MFS_1"/>
    <property type="match status" value="1"/>
</dbReference>
<evidence type="ECO:0000256" key="4">
    <source>
        <dbReference type="ARBA" id="ARBA00022475"/>
    </source>
</evidence>
<evidence type="ECO:0000313" key="12">
    <source>
        <dbReference type="Proteomes" id="UP000717696"/>
    </source>
</evidence>
<keyword evidence="5 9" id="KW-0812">Transmembrane</keyword>
<sequence>MPYYLDIVAPRGDTVPKTYDDAFRVTLDGENDHFSPRSMPSLLKWRMVFTVCTAIICVTCTSSIYSTTYAQLNRDFAATRVTCALGLTTFVLGIALGGLITSPLSEHFGRRQIYLVSWAMFMIWTIPSAMARNMMTLIITRFFGGFFGSTFLSVAGGTVADVFAHDQLQKPMLFVSLAPFVGPSFGPLLGGVINSHLHWRWTYYIILMWSSMILFAIAFMPETLHPVICIRKAHKLRMETGDHRYWAAAERKIIPHRNTILLVLLRPFQLLFLEPMCLGLNIYSAMLLGTLYIFFGTLPQIFRTNLRLNLWQSGLVFLAIIIGMLLGVATSPIWIRIRSWLISKHQTKTGQSGRSEPEFRLPLMMAGGVLVPIGLFWFAWTTQEGIHWMAPFSSCLVFGLGVNLIFNGIFTFLVEAYSQYAASALAANSFATAFLAAAFPLVQIPMFDRLGFHWGISILAFLTMAMIPFPWLFFKYGKTLRSKSRFATSS</sequence>
<feature type="transmembrane region" description="Helical" evidence="9">
    <location>
        <begin position="47"/>
        <end position="65"/>
    </location>
</feature>
<dbReference type="EMBL" id="JAGMUU010000013">
    <property type="protein sequence ID" value="KAH7140345.1"/>
    <property type="molecule type" value="Genomic_DNA"/>
</dbReference>
<evidence type="ECO:0000256" key="3">
    <source>
        <dbReference type="ARBA" id="ARBA00008335"/>
    </source>
</evidence>
<evidence type="ECO:0000256" key="1">
    <source>
        <dbReference type="ARBA" id="ARBA00004141"/>
    </source>
</evidence>
<feature type="transmembrane region" description="Helical" evidence="9">
    <location>
        <begin position="315"/>
        <end position="335"/>
    </location>
</feature>
<dbReference type="Proteomes" id="UP000717696">
    <property type="component" value="Unassembled WGS sequence"/>
</dbReference>
<feature type="transmembrane region" description="Helical" evidence="9">
    <location>
        <begin position="386"/>
        <end position="413"/>
    </location>
</feature>
<keyword evidence="7 9" id="KW-0472">Membrane</keyword>
<comment type="caution">
    <text evidence="11">The sequence shown here is derived from an EMBL/GenBank/DDBJ whole genome shotgun (WGS) entry which is preliminary data.</text>
</comment>
<name>A0A9P9J343_9HYPO</name>
<evidence type="ECO:0000259" key="10">
    <source>
        <dbReference type="PROSITE" id="PS50850"/>
    </source>
</evidence>
<feature type="transmembrane region" description="Helical" evidence="9">
    <location>
        <begin position="113"/>
        <end position="130"/>
    </location>
</feature>
<feature type="transmembrane region" description="Helical" evidence="9">
    <location>
        <begin position="77"/>
        <end position="101"/>
    </location>
</feature>
<dbReference type="PANTHER" id="PTHR23502:SF7">
    <property type="entry name" value="DRUG_PROTON ANTIPORTER YHK8-RELATED"/>
    <property type="match status" value="1"/>
</dbReference>
<dbReference type="FunFam" id="1.20.1250.20:FF:000082">
    <property type="entry name" value="MFS multidrug transporter, putative"/>
    <property type="match status" value="1"/>
</dbReference>
<evidence type="ECO:0000313" key="11">
    <source>
        <dbReference type="EMBL" id="KAH7140345.1"/>
    </source>
</evidence>
<dbReference type="InterPro" id="IPR020846">
    <property type="entry name" value="MFS_dom"/>
</dbReference>
<dbReference type="PROSITE" id="PS00216">
    <property type="entry name" value="SUGAR_TRANSPORT_1"/>
    <property type="match status" value="1"/>
</dbReference>
<dbReference type="OrthoDB" id="3561359at2759"/>
<dbReference type="GO" id="GO:0042908">
    <property type="term" value="P:xenobiotic transport"/>
    <property type="evidence" value="ECO:0007669"/>
    <property type="project" value="UniProtKB-ARBA"/>
</dbReference>
<comment type="subcellular location">
    <subcellularLocation>
        <location evidence="2">Cell membrane</location>
    </subcellularLocation>
    <subcellularLocation>
        <location evidence="1">Membrane</location>
        <topology evidence="1">Multi-pass membrane protein</topology>
    </subcellularLocation>
</comment>
<dbReference type="CDD" id="cd17323">
    <property type="entry name" value="MFS_Tpo1_MDR_like"/>
    <property type="match status" value="1"/>
</dbReference>
<feature type="transmembrane region" description="Helical" evidence="9">
    <location>
        <begin position="420"/>
        <end position="442"/>
    </location>
</feature>
<dbReference type="InterPro" id="IPR036259">
    <property type="entry name" value="MFS_trans_sf"/>
</dbReference>
<dbReference type="Gene3D" id="1.20.1250.20">
    <property type="entry name" value="MFS general substrate transporter like domains"/>
    <property type="match status" value="1"/>
</dbReference>
<dbReference type="GO" id="GO:0005886">
    <property type="term" value="C:plasma membrane"/>
    <property type="evidence" value="ECO:0007669"/>
    <property type="project" value="UniProtKB-SubCell"/>
</dbReference>
<evidence type="ECO:0000256" key="6">
    <source>
        <dbReference type="ARBA" id="ARBA00022989"/>
    </source>
</evidence>
<accession>A0A9P9J343</accession>
<reference evidence="11" key="1">
    <citation type="journal article" date="2021" name="Nat. Commun.">
        <title>Genetic determinants of endophytism in the Arabidopsis root mycobiome.</title>
        <authorList>
            <person name="Mesny F."/>
            <person name="Miyauchi S."/>
            <person name="Thiergart T."/>
            <person name="Pickel B."/>
            <person name="Atanasova L."/>
            <person name="Karlsson M."/>
            <person name="Huettel B."/>
            <person name="Barry K.W."/>
            <person name="Haridas S."/>
            <person name="Chen C."/>
            <person name="Bauer D."/>
            <person name="Andreopoulos W."/>
            <person name="Pangilinan J."/>
            <person name="LaButti K."/>
            <person name="Riley R."/>
            <person name="Lipzen A."/>
            <person name="Clum A."/>
            <person name="Drula E."/>
            <person name="Henrissat B."/>
            <person name="Kohler A."/>
            <person name="Grigoriev I.V."/>
            <person name="Martin F.M."/>
            <person name="Hacquard S."/>
        </authorList>
    </citation>
    <scope>NUCLEOTIDE SEQUENCE</scope>
    <source>
        <strain evidence="11">MPI-CAGE-AT-0021</strain>
    </source>
</reference>
<evidence type="ECO:0000256" key="5">
    <source>
        <dbReference type="ARBA" id="ARBA00022692"/>
    </source>
</evidence>
<feature type="transmembrane region" description="Helical" evidence="9">
    <location>
        <begin position="201"/>
        <end position="221"/>
    </location>
</feature>
<evidence type="ECO:0000256" key="8">
    <source>
        <dbReference type="ARBA" id="ARBA00023180"/>
    </source>
</evidence>
<feature type="transmembrane region" description="Helical" evidence="9">
    <location>
        <begin position="361"/>
        <end position="380"/>
    </location>
</feature>
<dbReference type="PANTHER" id="PTHR23502">
    <property type="entry name" value="MAJOR FACILITATOR SUPERFAMILY"/>
    <property type="match status" value="1"/>
</dbReference>
<keyword evidence="6 9" id="KW-1133">Transmembrane helix</keyword>
<gene>
    <name evidence="11" type="ORF">B0J13DRAFT_446636</name>
</gene>
<dbReference type="GO" id="GO:0022857">
    <property type="term" value="F:transmembrane transporter activity"/>
    <property type="evidence" value="ECO:0007669"/>
    <property type="project" value="InterPro"/>
</dbReference>
<feature type="transmembrane region" description="Helical" evidence="9">
    <location>
        <begin position="270"/>
        <end position="295"/>
    </location>
</feature>
<protein>
    <submittedName>
        <fullName evidence="11">Major facilitator superfamily domain-containing protein</fullName>
    </submittedName>
</protein>
<dbReference type="SUPFAM" id="SSF103473">
    <property type="entry name" value="MFS general substrate transporter"/>
    <property type="match status" value="1"/>
</dbReference>
<dbReference type="InterPro" id="IPR011701">
    <property type="entry name" value="MFS"/>
</dbReference>
<proteinExistence type="inferred from homology"/>
<feature type="transmembrane region" description="Helical" evidence="9">
    <location>
        <begin position="454"/>
        <end position="474"/>
    </location>
</feature>
<evidence type="ECO:0000256" key="7">
    <source>
        <dbReference type="ARBA" id="ARBA00023136"/>
    </source>
</evidence>
<dbReference type="GO" id="GO:0140115">
    <property type="term" value="P:export across plasma membrane"/>
    <property type="evidence" value="ECO:0007669"/>
    <property type="project" value="UniProtKB-ARBA"/>
</dbReference>
<keyword evidence="4" id="KW-1003">Cell membrane</keyword>
<evidence type="ECO:0000256" key="9">
    <source>
        <dbReference type="SAM" id="Phobius"/>
    </source>
</evidence>
<comment type="similarity">
    <text evidence="3">Belongs to the major facilitator superfamily.</text>
</comment>
<evidence type="ECO:0000256" key="2">
    <source>
        <dbReference type="ARBA" id="ARBA00004236"/>
    </source>
</evidence>
<feature type="transmembrane region" description="Helical" evidence="9">
    <location>
        <begin position="142"/>
        <end position="164"/>
    </location>
</feature>